<feature type="non-terminal residue" evidence="1">
    <location>
        <position position="94"/>
    </location>
</feature>
<dbReference type="Proteomes" id="UP000789901">
    <property type="component" value="Unassembled WGS sequence"/>
</dbReference>
<name>A0ABN7W879_GIGMA</name>
<organism evidence="1 2">
    <name type="scientific">Gigaspora margarita</name>
    <dbReference type="NCBI Taxonomy" id="4874"/>
    <lineage>
        <taxon>Eukaryota</taxon>
        <taxon>Fungi</taxon>
        <taxon>Fungi incertae sedis</taxon>
        <taxon>Mucoromycota</taxon>
        <taxon>Glomeromycotina</taxon>
        <taxon>Glomeromycetes</taxon>
        <taxon>Diversisporales</taxon>
        <taxon>Gigasporaceae</taxon>
        <taxon>Gigaspora</taxon>
    </lineage>
</organism>
<comment type="caution">
    <text evidence="1">The sequence shown here is derived from an EMBL/GenBank/DDBJ whole genome shotgun (WGS) entry which is preliminary data.</text>
</comment>
<protein>
    <submittedName>
        <fullName evidence="1">14308_t:CDS:1</fullName>
    </submittedName>
</protein>
<gene>
    <name evidence="1" type="ORF">GMARGA_LOCUS27832</name>
</gene>
<proteinExistence type="predicted"/>
<evidence type="ECO:0000313" key="2">
    <source>
        <dbReference type="Proteomes" id="UP000789901"/>
    </source>
</evidence>
<keyword evidence="2" id="KW-1185">Reference proteome</keyword>
<evidence type="ECO:0000313" key="1">
    <source>
        <dbReference type="EMBL" id="CAG8821446.1"/>
    </source>
</evidence>
<sequence length="94" mass="11140">MIYYDDKDIVDQMIQILGIKQADKEKEEKRIWYTLGLKRQYFYEIKALLPETFDQAKQLALIVEARMKGVKKEVKNVVSNRDTNELSKSEINKI</sequence>
<dbReference type="EMBL" id="CAJVQB010034647">
    <property type="protein sequence ID" value="CAG8821446.1"/>
    <property type="molecule type" value="Genomic_DNA"/>
</dbReference>
<reference evidence="1 2" key="1">
    <citation type="submission" date="2021-06" db="EMBL/GenBank/DDBJ databases">
        <authorList>
            <person name="Kallberg Y."/>
            <person name="Tangrot J."/>
            <person name="Rosling A."/>
        </authorList>
    </citation>
    <scope>NUCLEOTIDE SEQUENCE [LARGE SCALE GENOMIC DNA]</scope>
    <source>
        <strain evidence="1 2">120-4 pot B 10/14</strain>
    </source>
</reference>
<accession>A0ABN7W879</accession>